<dbReference type="NCBIfam" id="NF033594">
    <property type="entry name" value="transpos_ISNCY_2"/>
    <property type="match status" value="1"/>
</dbReference>
<dbReference type="Proteomes" id="UP000640509">
    <property type="component" value="Unassembled WGS sequence"/>
</dbReference>
<feature type="region of interest" description="Disordered" evidence="1">
    <location>
        <begin position="410"/>
        <end position="442"/>
    </location>
</feature>
<organism evidence="3 4">
    <name type="scientific">Paracoccus acridae</name>
    <dbReference type="NCBI Taxonomy" id="1795310"/>
    <lineage>
        <taxon>Bacteria</taxon>
        <taxon>Pseudomonadati</taxon>
        <taxon>Pseudomonadota</taxon>
        <taxon>Alphaproteobacteria</taxon>
        <taxon>Rhodobacterales</taxon>
        <taxon>Paracoccaceae</taxon>
        <taxon>Paracoccus</taxon>
    </lineage>
</organism>
<dbReference type="EMBL" id="BMIV01000043">
    <property type="protein sequence ID" value="GGF81946.1"/>
    <property type="molecule type" value="Genomic_DNA"/>
</dbReference>
<dbReference type="InterPro" id="IPR036397">
    <property type="entry name" value="RNaseH_sf"/>
</dbReference>
<dbReference type="PROSITE" id="PS50994">
    <property type="entry name" value="INTEGRASE"/>
    <property type="match status" value="1"/>
</dbReference>
<gene>
    <name evidence="3" type="ORF">GCM10011402_38220</name>
</gene>
<name>A0ABQ1VMZ8_9RHOB</name>
<reference evidence="4" key="1">
    <citation type="journal article" date="2019" name="Int. J. Syst. Evol. Microbiol.">
        <title>The Global Catalogue of Microorganisms (GCM) 10K type strain sequencing project: providing services to taxonomists for standard genome sequencing and annotation.</title>
        <authorList>
            <consortium name="The Broad Institute Genomics Platform"/>
            <consortium name="The Broad Institute Genome Sequencing Center for Infectious Disease"/>
            <person name="Wu L."/>
            <person name="Ma J."/>
        </authorList>
    </citation>
    <scope>NUCLEOTIDE SEQUENCE [LARGE SCALE GENOMIC DNA]</scope>
    <source>
        <strain evidence="4">CGMCC 1.15419</strain>
    </source>
</reference>
<dbReference type="InterPro" id="IPR001584">
    <property type="entry name" value="Integrase_cat-core"/>
</dbReference>
<dbReference type="SUPFAM" id="SSF53098">
    <property type="entry name" value="Ribonuclease H-like"/>
    <property type="match status" value="1"/>
</dbReference>
<dbReference type="PANTHER" id="PTHR35004:SF7">
    <property type="entry name" value="INTEGRASE PROTEIN"/>
    <property type="match status" value="1"/>
</dbReference>
<keyword evidence="4" id="KW-1185">Reference proteome</keyword>
<dbReference type="RefSeq" id="WP_188717338.1">
    <property type="nucleotide sequence ID" value="NZ_BMIV01000043.1"/>
</dbReference>
<dbReference type="Gene3D" id="3.30.420.10">
    <property type="entry name" value="Ribonuclease H-like superfamily/Ribonuclease H"/>
    <property type="match status" value="1"/>
</dbReference>
<dbReference type="PANTHER" id="PTHR35004">
    <property type="entry name" value="TRANSPOSASE RV3428C-RELATED"/>
    <property type="match status" value="1"/>
</dbReference>
<evidence type="ECO:0000313" key="4">
    <source>
        <dbReference type="Proteomes" id="UP000640509"/>
    </source>
</evidence>
<sequence length="460" mass="52855">MGLLLMSERELQRIEVLAQVLDGSLRSATAASLLGLSQRQVQRLLGQVRDEGAMAVRHKLRGRPSNNRISALKRDYILSLIRSDYPDFGPTLAAEKLAERHGLCISSESLRQWMMAAGLWHSRAQRRRIHQPRLRRECLGELIQIDGSDHRWFEDRGPVCTLLVFIDDATGKLMQMRFVPSETTEAYFMVVEDYLRDYGRPVAFYSDKHSIFRINRPEVRKEHAMTQFGRALAELNIEILCANSSQAKGRVERANRTLQDRLVKELRLAGISDMEAANAFLPGFMARHNERFACHPARSDDLHRPLNVPASRLREILCIRDQRRLSGNLVVHYERRKFILDDSAHARSAIGQYVETYAYPDRPLEIRWKGMLLPYRVFDPSQQRVTHASITENKRLAEVLSYIMIQQQANPPKVGPVGKQRDYYTPTGKRGRGRKSWLDKRAERRAAEAQAAQILQPPAQ</sequence>
<accession>A0ABQ1VMZ8</accession>
<dbReference type="InterPro" id="IPR009057">
    <property type="entry name" value="Homeodomain-like_sf"/>
</dbReference>
<evidence type="ECO:0000259" key="2">
    <source>
        <dbReference type="PROSITE" id="PS50994"/>
    </source>
</evidence>
<dbReference type="InterPro" id="IPR047797">
    <property type="entry name" value="ISNCY_transpos"/>
</dbReference>
<feature type="domain" description="Integrase catalytic" evidence="2">
    <location>
        <begin position="128"/>
        <end position="313"/>
    </location>
</feature>
<comment type="caution">
    <text evidence="3">The sequence shown here is derived from an EMBL/GenBank/DDBJ whole genome shotgun (WGS) entry which is preliminary data.</text>
</comment>
<evidence type="ECO:0000313" key="3">
    <source>
        <dbReference type="EMBL" id="GGF81946.1"/>
    </source>
</evidence>
<dbReference type="SUPFAM" id="SSF46689">
    <property type="entry name" value="Homeodomain-like"/>
    <property type="match status" value="1"/>
</dbReference>
<evidence type="ECO:0000256" key="1">
    <source>
        <dbReference type="SAM" id="MobiDB-lite"/>
    </source>
</evidence>
<dbReference type="Pfam" id="PF13551">
    <property type="entry name" value="HTH_29"/>
    <property type="match status" value="1"/>
</dbReference>
<proteinExistence type="predicted"/>
<protein>
    <submittedName>
        <fullName evidence="3">Transposase</fullName>
    </submittedName>
</protein>
<dbReference type="InterPro" id="IPR012337">
    <property type="entry name" value="RNaseH-like_sf"/>
</dbReference>